<evidence type="ECO:0000313" key="7">
    <source>
        <dbReference type="EMBL" id="KAJ3552829.1"/>
    </source>
</evidence>
<evidence type="ECO:0000256" key="2">
    <source>
        <dbReference type="ARBA" id="ARBA00022692"/>
    </source>
</evidence>
<feature type="compositionally biased region" description="Polar residues" evidence="5">
    <location>
        <begin position="1"/>
        <end position="13"/>
    </location>
</feature>
<proteinExistence type="predicted"/>
<feature type="transmembrane region" description="Helical" evidence="6">
    <location>
        <begin position="435"/>
        <end position="455"/>
    </location>
</feature>
<dbReference type="EMBL" id="JANIEX010001998">
    <property type="protein sequence ID" value="KAJ3552829.1"/>
    <property type="molecule type" value="Genomic_DNA"/>
</dbReference>
<comment type="subcellular location">
    <subcellularLocation>
        <location evidence="1">Cell membrane</location>
        <topology evidence="1">Multi-pass membrane protein</topology>
    </subcellularLocation>
</comment>
<dbReference type="AlphaFoldDB" id="A0AAD5VGA1"/>
<evidence type="ECO:0000256" key="6">
    <source>
        <dbReference type="SAM" id="Phobius"/>
    </source>
</evidence>
<dbReference type="Proteomes" id="UP001213000">
    <property type="component" value="Unassembled WGS sequence"/>
</dbReference>
<feature type="transmembrane region" description="Helical" evidence="6">
    <location>
        <begin position="467"/>
        <end position="488"/>
    </location>
</feature>
<dbReference type="InterPro" id="IPR045863">
    <property type="entry name" value="CorA_TM1_TM2"/>
</dbReference>
<dbReference type="SUPFAM" id="SSF144083">
    <property type="entry name" value="Magnesium transport protein CorA, transmembrane region"/>
    <property type="match status" value="1"/>
</dbReference>
<dbReference type="GO" id="GO:0050897">
    <property type="term" value="F:cobalt ion binding"/>
    <property type="evidence" value="ECO:0007669"/>
    <property type="project" value="TreeGrafter"/>
</dbReference>
<evidence type="ECO:0000256" key="3">
    <source>
        <dbReference type="ARBA" id="ARBA00022989"/>
    </source>
</evidence>
<sequence>MSASISPGTQVVPNPSHRHAGPSAPWPWVDLTDEIDEEVLNSELPAIPPPCNHLACDGKCWKEYPEFRFPNWRKNQVAKCKIQGAIEDNDKKCTLYYVDVDAHGKFRNAPKKEITKQSAPDDWDFFIQDEVGLNRWYNIEPFFWSSSLNWIPSRYQEDPQNGKGDHITICLTFLRSMPADADAMLMDAGRKDRRPSVGSADHWSIQDGKEINTQIPLPLKSAGRILVQDILSVHLIRSTEGSTIISYHPDLPLPTTTAKDLHRRIRFAGQSVYWQKIFQTSTDPTFVLLTFLWHALYAWDEAFEHLYKHIVTLESHVVKTNQMALTSELHVIRAHQLHFSALLANFAKSVKFIRDTEHPGLQSLSKVEKDETQKRLEQECAMLLSEIERLDMTREIQDKRVKNVMNLVFSTVNIKDSNKMQEMTEAACQHQMKQIAYLTMVFLPSSFVAAVFGMNVQEIVPQTKETLGRYIGVALALTLVTIWIIIAFQSQYLLPKDYSFFKRLGWPVLLAIQWIQEKYKSSSLWRRYRRGA</sequence>
<dbReference type="GO" id="GO:0015095">
    <property type="term" value="F:magnesium ion transmembrane transporter activity"/>
    <property type="evidence" value="ECO:0007669"/>
    <property type="project" value="TreeGrafter"/>
</dbReference>
<name>A0AAD5VGA1_9AGAR</name>
<evidence type="ECO:0000256" key="1">
    <source>
        <dbReference type="ARBA" id="ARBA00004651"/>
    </source>
</evidence>
<protein>
    <submittedName>
        <fullName evidence="7">Uncharacterized protein</fullName>
    </submittedName>
</protein>
<dbReference type="Gene3D" id="1.20.58.340">
    <property type="entry name" value="Magnesium transport protein CorA, transmembrane region"/>
    <property type="match status" value="1"/>
</dbReference>
<dbReference type="GO" id="GO:0005886">
    <property type="term" value="C:plasma membrane"/>
    <property type="evidence" value="ECO:0007669"/>
    <property type="project" value="UniProtKB-SubCell"/>
</dbReference>
<organism evidence="7 8">
    <name type="scientific">Leucocoprinus birnbaumii</name>
    <dbReference type="NCBI Taxonomy" id="56174"/>
    <lineage>
        <taxon>Eukaryota</taxon>
        <taxon>Fungi</taxon>
        <taxon>Dikarya</taxon>
        <taxon>Basidiomycota</taxon>
        <taxon>Agaricomycotina</taxon>
        <taxon>Agaricomycetes</taxon>
        <taxon>Agaricomycetidae</taxon>
        <taxon>Agaricales</taxon>
        <taxon>Agaricineae</taxon>
        <taxon>Agaricaceae</taxon>
        <taxon>Leucocoprinus</taxon>
    </lineage>
</organism>
<dbReference type="Pfam" id="PF01544">
    <property type="entry name" value="CorA"/>
    <property type="match status" value="1"/>
</dbReference>
<keyword evidence="3 6" id="KW-1133">Transmembrane helix</keyword>
<keyword evidence="8" id="KW-1185">Reference proteome</keyword>
<gene>
    <name evidence="7" type="ORF">NP233_g12784</name>
</gene>
<dbReference type="GO" id="GO:0000287">
    <property type="term" value="F:magnesium ion binding"/>
    <property type="evidence" value="ECO:0007669"/>
    <property type="project" value="TreeGrafter"/>
</dbReference>
<feature type="region of interest" description="Disordered" evidence="5">
    <location>
        <begin position="1"/>
        <end position="25"/>
    </location>
</feature>
<keyword evidence="4 6" id="KW-0472">Membrane</keyword>
<reference evidence="7" key="1">
    <citation type="submission" date="2022-07" db="EMBL/GenBank/DDBJ databases">
        <title>Genome Sequence of Leucocoprinus birnbaumii.</title>
        <authorList>
            <person name="Buettner E."/>
        </authorList>
    </citation>
    <scope>NUCLEOTIDE SEQUENCE</scope>
    <source>
        <strain evidence="7">VT141</strain>
    </source>
</reference>
<comment type="caution">
    <text evidence="7">The sequence shown here is derived from an EMBL/GenBank/DDBJ whole genome shotgun (WGS) entry which is preliminary data.</text>
</comment>
<evidence type="ECO:0000256" key="4">
    <source>
        <dbReference type="ARBA" id="ARBA00023136"/>
    </source>
</evidence>
<dbReference type="PANTHER" id="PTHR46494">
    <property type="entry name" value="CORA FAMILY METAL ION TRANSPORTER (EUROFUNG)"/>
    <property type="match status" value="1"/>
</dbReference>
<dbReference type="PANTHER" id="PTHR46494:SF1">
    <property type="entry name" value="CORA FAMILY METAL ION TRANSPORTER (EUROFUNG)"/>
    <property type="match status" value="1"/>
</dbReference>
<accession>A0AAD5VGA1</accession>
<dbReference type="InterPro" id="IPR002523">
    <property type="entry name" value="MgTranspt_CorA/ZnTranspt_ZntB"/>
</dbReference>
<keyword evidence="2 6" id="KW-0812">Transmembrane</keyword>
<evidence type="ECO:0000256" key="5">
    <source>
        <dbReference type="SAM" id="MobiDB-lite"/>
    </source>
</evidence>
<evidence type="ECO:0000313" key="8">
    <source>
        <dbReference type="Proteomes" id="UP001213000"/>
    </source>
</evidence>
<dbReference type="GO" id="GO:0015087">
    <property type="term" value="F:cobalt ion transmembrane transporter activity"/>
    <property type="evidence" value="ECO:0007669"/>
    <property type="project" value="TreeGrafter"/>
</dbReference>